<gene>
    <name evidence="1" type="ORF">C7212DRAFT_26485</name>
</gene>
<dbReference type="EMBL" id="PYWC01000075">
    <property type="protein sequence ID" value="PWW73684.1"/>
    <property type="molecule type" value="Genomic_DNA"/>
</dbReference>
<dbReference type="AlphaFoldDB" id="A0A317SGK9"/>
<evidence type="ECO:0000313" key="2">
    <source>
        <dbReference type="Proteomes" id="UP000246991"/>
    </source>
</evidence>
<feature type="non-terminal residue" evidence="1">
    <location>
        <position position="1"/>
    </location>
</feature>
<evidence type="ECO:0000313" key="1">
    <source>
        <dbReference type="EMBL" id="PWW73684.1"/>
    </source>
</evidence>
<keyword evidence="2" id="KW-1185">Reference proteome</keyword>
<comment type="caution">
    <text evidence="1">The sequence shown here is derived from an EMBL/GenBank/DDBJ whole genome shotgun (WGS) entry which is preliminary data.</text>
</comment>
<proteinExistence type="predicted"/>
<dbReference type="Proteomes" id="UP000246991">
    <property type="component" value="Unassembled WGS sequence"/>
</dbReference>
<organism evidence="1 2">
    <name type="scientific">Tuber magnatum</name>
    <name type="common">white Piedmont truffle</name>
    <dbReference type="NCBI Taxonomy" id="42249"/>
    <lineage>
        <taxon>Eukaryota</taxon>
        <taxon>Fungi</taxon>
        <taxon>Dikarya</taxon>
        <taxon>Ascomycota</taxon>
        <taxon>Pezizomycotina</taxon>
        <taxon>Pezizomycetes</taxon>
        <taxon>Pezizales</taxon>
        <taxon>Tuberaceae</taxon>
        <taxon>Tuber</taxon>
    </lineage>
</organism>
<feature type="non-terminal residue" evidence="1">
    <location>
        <position position="136"/>
    </location>
</feature>
<reference evidence="1 2" key="1">
    <citation type="submission" date="2018-03" db="EMBL/GenBank/DDBJ databases">
        <title>Genomes of Pezizomycetes fungi and the evolution of truffles.</title>
        <authorList>
            <person name="Murat C."/>
            <person name="Payen T."/>
            <person name="Noel B."/>
            <person name="Kuo A."/>
            <person name="Martin F.M."/>
        </authorList>
    </citation>
    <scope>NUCLEOTIDE SEQUENCE [LARGE SCALE GENOMIC DNA]</scope>
    <source>
        <strain evidence="1">091103-1</strain>
    </source>
</reference>
<name>A0A317SGK9_9PEZI</name>
<accession>A0A317SGK9</accession>
<dbReference type="OrthoDB" id="5377663at2759"/>
<sequence length="136" mass="15800">ILTLEKAHIGIQWFSTHETEREIIVMHRLAFRHEIEAERLCQKLYEEELNDSSSEEAHRKLIPYFMAISETVEEVYTRVGKVCEEKASVQETIKSIIQMMSWMDLCMRLIDGKLYLLNSTQPSSPLIAEVLSVLSN</sequence>
<protein>
    <submittedName>
        <fullName evidence="1">Uncharacterized protein</fullName>
    </submittedName>
</protein>